<dbReference type="FunFam" id="3.40.50.300:FF:000925">
    <property type="entry name" value="DNA mismatch repair protein MSH2"/>
    <property type="match status" value="1"/>
</dbReference>
<evidence type="ECO:0000256" key="4">
    <source>
        <dbReference type="ARBA" id="ARBA00022741"/>
    </source>
</evidence>
<dbReference type="SMART" id="SM00534">
    <property type="entry name" value="MUTSac"/>
    <property type="match status" value="1"/>
</dbReference>
<dbReference type="Gene3D" id="3.40.1170.10">
    <property type="entry name" value="DNA repair protein MutS, domain I"/>
    <property type="match status" value="1"/>
</dbReference>
<proteinExistence type="inferred from homology"/>
<keyword evidence="8 11" id="KW-0234">DNA repair</keyword>
<keyword evidence="4 11" id="KW-0547">Nucleotide-binding</keyword>
<dbReference type="PANTHER" id="PTHR11361:SF35">
    <property type="entry name" value="DNA MISMATCH REPAIR PROTEIN MSH2"/>
    <property type="match status" value="1"/>
</dbReference>
<evidence type="ECO:0000256" key="2">
    <source>
        <dbReference type="ARBA" id="ARBA00006271"/>
    </source>
</evidence>
<dbReference type="GO" id="GO:0006298">
    <property type="term" value="P:mismatch repair"/>
    <property type="evidence" value="ECO:0007669"/>
    <property type="project" value="InterPro"/>
</dbReference>
<dbReference type="Pfam" id="PF05192">
    <property type="entry name" value="MutS_III"/>
    <property type="match status" value="1"/>
</dbReference>
<dbReference type="FunFam" id="1.10.1420.10:FF:000003">
    <property type="entry name" value="DNA mismatch repair protein"/>
    <property type="match status" value="1"/>
</dbReference>
<evidence type="ECO:0000256" key="11">
    <source>
        <dbReference type="RuleBase" id="RU003756"/>
    </source>
</evidence>
<dbReference type="PIRSF" id="PIRSF005813">
    <property type="entry name" value="MSH2"/>
    <property type="match status" value="1"/>
</dbReference>
<dbReference type="InterPro" id="IPR016151">
    <property type="entry name" value="DNA_mismatch_repair_MutS_N"/>
</dbReference>
<dbReference type="InterPro" id="IPR007695">
    <property type="entry name" value="DNA_mismatch_repair_MutS-lik_N"/>
</dbReference>
<dbReference type="Pfam" id="PF01624">
    <property type="entry name" value="MutS_I"/>
    <property type="match status" value="1"/>
</dbReference>
<name>A0AAD7EGE3_9AGAR</name>
<dbReference type="InterPro" id="IPR007860">
    <property type="entry name" value="DNA_mmatch_repair_MutS_con_dom"/>
</dbReference>
<dbReference type="GO" id="GO:0051053">
    <property type="term" value="P:negative regulation of DNA metabolic process"/>
    <property type="evidence" value="ECO:0007669"/>
    <property type="project" value="UniProtKB-ARBA"/>
</dbReference>
<dbReference type="Gene3D" id="1.10.1420.10">
    <property type="match status" value="2"/>
</dbReference>
<dbReference type="PROSITE" id="PS00486">
    <property type="entry name" value="DNA_MISMATCH_REPAIR_2"/>
    <property type="match status" value="1"/>
</dbReference>
<comment type="similarity">
    <text evidence="2 11">Belongs to the DNA mismatch repair MutS family.</text>
</comment>
<dbReference type="InterPro" id="IPR000432">
    <property type="entry name" value="DNA_mismatch_repair_MutS_C"/>
</dbReference>
<dbReference type="CDD" id="cd03285">
    <property type="entry name" value="ABC_MSH2_euk"/>
    <property type="match status" value="1"/>
</dbReference>
<keyword evidence="6" id="KW-0067">ATP-binding</keyword>
<evidence type="ECO:0000313" key="14">
    <source>
        <dbReference type="Proteomes" id="UP001218218"/>
    </source>
</evidence>
<dbReference type="Gene3D" id="3.40.50.300">
    <property type="entry name" value="P-loop containing nucleotide triphosphate hydrolases"/>
    <property type="match status" value="1"/>
</dbReference>
<dbReference type="PANTHER" id="PTHR11361">
    <property type="entry name" value="DNA MISMATCH REPAIR PROTEIN MUTS FAMILY MEMBER"/>
    <property type="match status" value="1"/>
</dbReference>
<feature type="domain" description="DNA mismatch repair proteins mutS family" evidence="12">
    <location>
        <begin position="772"/>
        <end position="788"/>
    </location>
</feature>
<dbReference type="SMART" id="SM00533">
    <property type="entry name" value="MUTSd"/>
    <property type="match status" value="1"/>
</dbReference>
<evidence type="ECO:0000256" key="3">
    <source>
        <dbReference type="ARBA" id="ARBA00019549"/>
    </source>
</evidence>
<evidence type="ECO:0000256" key="5">
    <source>
        <dbReference type="ARBA" id="ARBA00022763"/>
    </source>
</evidence>
<dbReference type="InterPro" id="IPR036678">
    <property type="entry name" value="MutS_con_dom_sf"/>
</dbReference>
<evidence type="ECO:0000259" key="12">
    <source>
        <dbReference type="PROSITE" id="PS00486"/>
    </source>
</evidence>
<organism evidence="13 14">
    <name type="scientific">Mycena albidolilacea</name>
    <dbReference type="NCBI Taxonomy" id="1033008"/>
    <lineage>
        <taxon>Eukaryota</taxon>
        <taxon>Fungi</taxon>
        <taxon>Dikarya</taxon>
        <taxon>Basidiomycota</taxon>
        <taxon>Agaricomycotina</taxon>
        <taxon>Agaricomycetes</taxon>
        <taxon>Agaricomycetidae</taxon>
        <taxon>Agaricales</taxon>
        <taxon>Marasmiineae</taxon>
        <taxon>Mycenaceae</taxon>
        <taxon>Mycena</taxon>
    </lineage>
</organism>
<dbReference type="GO" id="GO:0032301">
    <property type="term" value="C:MutSalpha complex"/>
    <property type="evidence" value="ECO:0007669"/>
    <property type="project" value="TreeGrafter"/>
</dbReference>
<evidence type="ECO:0000256" key="7">
    <source>
        <dbReference type="ARBA" id="ARBA00023125"/>
    </source>
</evidence>
<accession>A0AAD7EGE3</accession>
<evidence type="ECO:0000256" key="6">
    <source>
        <dbReference type="ARBA" id="ARBA00022840"/>
    </source>
</evidence>
<dbReference type="InterPro" id="IPR036187">
    <property type="entry name" value="DNA_mismatch_repair_MutS_sf"/>
</dbReference>
<dbReference type="SUPFAM" id="SSF53150">
    <property type="entry name" value="DNA repair protein MutS, domain II"/>
    <property type="match status" value="1"/>
</dbReference>
<evidence type="ECO:0000256" key="8">
    <source>
        <dbReference type="ARBA" id="ARBA00023204"/>
    </source>
</evidence>
<dbReference type="Proteomes" id="UP001218218">
    <property type="component" value="Unassembled WGS sequence"/>
</dbReference>
<keyword evidence="5 11" id="KW-0227">DNA damage</keyword>
<dbReference type="InterPro" id="IPR007861">
    <property type="entry name" value="DNA_mismatch_repair_MutS_clamp"/>
</dbReference>
<evidence type="ECO:0000256" key="1">
    <source>
        <dbReference type="ARBA" id="ARBA00004123"/>
    </source>
</evidence>
<gene>
    <name evidence="13" type="ORF">DFH08DRAFT_351629</name>
</gene>
<dbReference type="FunFam" id="3.30.420.110:FF:000002">
    <property type="entry name" value="DNA mismatch repair protein"/>
    <property type="match status" value="1"/>
</dbReference>
<dbReference type="InterPro" id="IPR011184">
    <property type="entry name" value="DNA_mismatch_repair_Msh2"/>
</dbReference>
<dbReference type="AlphaFoldDB" id="A0AAD7EGE3"/>
<evidence type="ECO:0000313" key="13">
    <source>
        <dbReference type="EMBL" id="KAJ7322837.1"/>
    </source>
</evidence>
<dbReference type="SUPFAM" id="SSF52540">
    <property type="entry name" value="P-loop containing nucleoside triphosphate hydrolases"/>
    <property type="match status" value="1"/>
</dbReference>
<dbReference type="InterPro" id="IPR032642">
    <property type="entry name" value="Msh2_ATP-bd"/>
</dbReference>
<reference evidence="13" key="1">
    <citation type="submission" date="2023-03" db="EMBL/GenBank/DDBJ databases">
        <title>Massive genome expansion in bonnet fungi (Mycena s.s.) driven by repeated elements and novel gene families across ecological guilds.</title>
        <authorList>
            <consortium name="Lawrence Berkeley National Laboratory"/>
            <person name="Harder C.B."/>
            <person name="Miyauchi S."/>
            <person name="Viragh M."/>
            <person name="Kuo A."/>
            <person name="Thoen E."/>
            <person name="Andreopoulos B."/>
            <person name="Lu D."/>
            <person name="Skrede I."/>
            <person name="Drula E."/>
            <person name="Henrissat B."/>
            <person name="Morin E."/>
            <person name="Kohler A."/>
            <person name="Barry K."/>
            <person name="LaButti K."/>
            <person name="Morin E."/>
            <person name="Salamov A."/>
            <person name="Lipzen A."/>
            <person name="Mereny Z."/>
            <person name="Hegedus B."/>
            <person name="Baldrian P."/>
            <person name="Stursova M."/>
            <person name="Weitz H."/>
            <person name="Taylor A."/>
            <person name="Grigoriev I.V."/>
            <person name="Nagy L.G."/>
            <person name="Martin F."/>
            <person name="Kauserud H."/>
        </authorList>
    </citation>
    <scope>NUCLEOTIDE SEQUENCE</scope>
    <source>
        <strain evidence="13">CBHHK002</strain>
    </source>
</reference>
<dbReference type="SUPFAM" id="SSF48334">
    <property type="entry name" value="DNA repair protein MutS, domain III"/>
    <property type="match status" value="1"/>
</dbReference>
<comment type="subcellular location">
    <subcellularLocation>
        <location evidence="1">Nucleus</location>
    </subcellularLocation>
</comment>
<dbReference type="Pfam" id="PF00488">
    <property type="entry name" value="MutS_V"/>
    <property type="match status" value="1"/>
</dbReference>
<dbReference type="GO" id="GO:0006312">
    <property type="term" value="P:mitotic recombination"/>
    <property type="evidence" value="ECO:0007669"/>
    <property type="project" value="TreeGrafter"/>
</dbReference>
<protein>
    <recommendedName>
        <fullName evidence="10">DNA mismatch repair protein MSH2</fullName>
    </recommendedName>
    <alternativeName>
        <fullName evidence="3">DNA mismatch repair protein Msh2</fullName>
    </alternativeName>
</protein>
<dbReference type="EMBL" id="JARIHO010000048">
    <property type="protein sequence ID" value="KAJ7322837.1"/>
    <property type="molecule type" value="Genomic_DNA"/>
</dbReference>
<dbReference type="InterPro" id="IPR007696">
    <property type="entry name" value="DNA_mismatch_repair_MutS_core"/>
</dbReference>
<dbReference type="InterPro" id="IPR045076">
    <property type="entry name" value="MutS"/>
</dbReference>
<comment type="caution">
    <text evidence="13">The sequence shown here is derived from an EMBL/GenBank/DDBJ whole genome shotgun (WGS) entry which is preliminary data.</text>
</comment>
<keyword evidence="7 11" id="KW-0238">DNA-binding</keyword>
<dbReference type="Pfam" id="PF05190">
    <property type="entry name" value="MutS_IV"/>
    <property type="match status" value="1"/>
</dbReference>
<keyword evidence="9" id="KW-0539">Nucleus</keyword>
<dbReference type="Gene3D" id="3.30.420.110">
    <property type="entry name" value="MutS, connector domain"/>
    <property type="match status" value="1"/>
</dbReference>
<evidence type="ECO:0000256" key="9">
    <source>
        <dbReference type="ARBA" id="ARBA00023242"/>
    </source>
</evidence>
<dbReference type="NCBIfam" id="NF003810">
    <property type="entry name" value="PRK05399.1"/>
    <property type="match status" value="1"/>
</dbReference>
<dbReference type="GO" id="GO:0030983">
    <property type="term" value="F:mismatched DNA binding"/>
    <property type="evidence" value="ECO:0007669"/>
    <property type="project" value="InterPro"/>
</dbReference>
<sequence>MQQYGKERDADQDAAEQATDPGFIAFFGNLPKKSPETGTLRLFYRPAEDYYQSYGPDALFVATHVFHTQTVIKYLGQGGRGAGLPCVSLKTSVAQTLLRDALTSKQLRVEIWVPESGQGKKCTKFRLDKEASPGNLQAVEELLFGRGSDLLTPPVVMAIKIVSSAAAKSKTLGVAFADPTVRELGVADFVDNDLFSNLESLIIQLSVKEAIIPTGTMSGTTDRDIDLNKLKAVLERCEVMITERKPSEFSAKNIADDIPRLLSAKATDALGASTSADPSAIIPQLSFPTAPAALAALINYLGLLGDHANHNAYSLRTHDLNQYMKLDASALRALNLVEAQGNSGSTTRNTTLLGLLNKCKTAQGTRLLSTWLKQPLVNLHEIQKRQNLVETFVDDSNSRRTLQDEYMKMMPDLHRLSKRFQKGVASLEDVIRVYQVVLLLPGMIQALEGVQTENEEYSALIEDLYLGVLRGFNENLEKYSDMVEQTIDLEELDRHNYVIKPEYDENLGALAEKLNETRDGLDKEHKAAGRDLALELDKKLHLENNQTYGYCFRVTKNDAKSLEGNKKYTELGMVKSGVYFTTKALRSLAEDHKDCTEKYEKAQRNLVREVVNIASTYTPVLESLDNVVAHLDVILSFAHVSVNAPEPYIKPKVTQRGTGDLVLRDARHPCLEVQDDVSFIPNDVELVKDKSEFQIITGPNMGGKSTYIRQVGVIALMAQTGCFVPCSEARLPVFDSVLCRVGAGDSQLKGVSTFMAEMLETATILRSATKDSLIIIDELGRGTSTYDGFGLAWAISEHIASEIHAFCLFATHFHELTALDQQLPHVKNLHVVAHVEDAQNGIEQQITLLYKVEPGISDQSFGIHVAQLANFPENVVKLARRKADELEDFGGEKRMEAEFPPEITNEGIKIVDELLSAWVQQAQDGEDVVMADDSAQAELEELKRRVAQFQPRIESNPWLVSVLGSLS</sequence>
<dbReference type="GO" id="GO:0140664">
    <property type="term" value="F:ATP-dependent DNA damage sensor activity"/>
    <property type="evidence" value="ECO:0007669"/>
    <property type="project" value="InterPro"/>
</dbReference>
<comment type="function">
    <text evidence="11">Component of the post-replicative DNA mismatch repair system (MMR).</text>
</comment>
<dbReference type="Pfam" id="PF05188">
    <property type="entry name" value="MutS_II"/>
    <property type="match status" value="1"/>
</dbReference>
<dbReference type="InterPro" id="IPR027417">
    <property type="entry name" value="P-loop_NTPase"/>
</dbReference>
<dbReference type="GO" id="GO:0005524">
    <property type="term" value="F:ATP binding"/>
    <property type="evidence" value="ECO:0007669"/>
    <property type="project" value="UniProtKB-KW"/>
</dbReference>
<evidence type="ECO:0000256" key="10">
    <source>
        <dbReference type="ARBA" id="ARBA00073545"/>
    </source>
</evidence>
<keyword evidence="14" id="KW-1185">Reference proteome</keyword>